<dbReference type="InterPro" id="IPR036925">
    <property type="entry name" value="TIF_IF2_dom3_sf"/>
</dbReference>
<dbReference type="InterPro" id="IPR015760">
    <property type="entry name" value="TIF_IF2"/>
</dbReference>
<dbReference type="Proteomes" id="UP000707731">
    <property type="component" value="Unassembled WGS sequence"/>
</dbReference>
<feature type="compositionally biased region" description="Gly residues" evidence="12">
    <location>
        <begin position="304"/>
        <end position="342"/>
    </location>
</feature>
<dbReference type="CDD" id="cd01887">
    <property type="entry name" value="IF2_eIF5B"/>
    <property type="match status" value="1"/>
</dbReference>
<dbReference type="PROSITE" id="PS51722">
    <property type="entry name" value="G_TR_2"/>
    <property type="match status" value="1"/>
</dbReference>
<sequence length="1008" mass="104520">MAGKARVHELAKELGVTSKELLATLKEQGEFVKSASSTVEAPVARRLRESFAPKSAPANGAKTGARPGPSSSARPGPKPVPGGPRPGPRTPGPASAPAAAQQAPAEQVARPSEVRPGPAVKPGPAPAPRPAMPETPAAQAAPAAPSAPVGPRPTPGGPRPGQPQQQQRPGQQPQQQQQRPGQPQQQQQRPGAPAQGGPRPGPKPGPKPPRVGNNPFSSAPDRERERPAARPGAGGPRPGPAQGGPRPGPGQGAPRPGGASPGPRPAAAQGGAPRPGGPRPSPGSMPPRPNPGAMPARSARPGPSAGGRPGRPGGAPGAGRPGGGGGGGYRGGGGGGAPGAGAGAPAAGGFRGRPGGGGGGRPGGPGGRGGAAGAFGRPGGAPRRGRKSKRQKRQEYDSMQAPSVGGVRLPRGNGEVIRLARGASLSDFAEKIDANPAALVQALFNLGEMVTATQSVNDETLELLGGEMNYVVQVVSPEDEDRELLESFDLTYGEDAGDEEDLQIRPPVVTVMGHVDHGKTRLLDTIRKANVREGEAGGITQHIGAYQVLTHLGDDDRLITFIDTPGHEAFTAMRARGAKATDIAILVVAADDGVMPQTVEAINHAQAADVPIVVAVNKIDKEGANPEKIRQQLTEYGLVAEEYGGDTMFVDISAKQGTNIDALLEAVLLTADAALDLRANPNMDAQGVAIEAHLDRGRGPVATVLIQRGTLRVGDSIVAGDAYGRVRRMVDEHGDDVEAALPSRPVQVVGFTSVPGAGDNLLVVDEDRIARQIADRRNARKRNALAARSRKRISLEDLDAALKETSELNLILKGDNSGTVEALEEALMGIEVGDEVRLRVIDRGVGGVTETNVNLASASNAIIIGFNVRAEGKATELANREGVDIRYYSVIYQAIDEIEKALKGMLKPIYEEVELGRAEIRAIFRSSKVGNIAGCMVLSGSVKRNAKARLLRDNVVVAETTTISSLKREKDDATEVREGYECGMTLTYNDIKEGDIVEAYELREKPRD</sequence>
<feature type="binding site" evidence="10">
    <location>
        <begin position="513"/>
        <end position="520"/>
    </location>
    <ligand>
        <name>GTP</name>
        <dbReference type="ChEBI" id="CHEBI:37565"/>
    </ligand>
</feature>
<dbReference type="EMBL" id="JADLQN010000001">
    <property type="protein sequence ID" value="MBF6354638.1"/>
    <property type="molecule type" value="Genomic_DNA"/>
</dbReference>
<dbReference type="InterPro" id="IPR006847">
    <property type="entry name" value="IF2_N"/>
</dbReference>
<evidence type="ECO:0000256" key="7">
    <source>
        <dbReference type="ARBA" id="ARBA00022917"/>
    </source>
</evidence>
<feature type="compositionally biased region" description="Low complexity" evidence="12">
    <location>
        <begin position="134"/>
        <end position="147"/>
    </location>
</feature>
<dbReference type="Pfam" id="PF04760">
    <property type="entry name" value="IF2_N"/>
    <property type="match status" value="2"/>
</dbReference>
<feature type="compositionally biased region" description="Low complexity" evidence="12">
    <location>
        <begin position="92"/>
        <end position="118"/>
    </location>
</feature>
<dbReference type="Pfam" id="PF11987">
    <property type="entry name" value="IF-2"/>
    <property type="match status" value="1"/>
</dbReference>
<dbReference type="InterPro" id="IPR044145">
    <property type="entry name" value="IF2_II"/>
</dbReference>
<evidence type="ECO:0000256" key="12">
    <source>
        <dbReference type="SAM" id="MobiDB-lite"/>
    </source>
</evidence>
<dbReference type="RefSeq" id="WP_195001371.1">
    <property type="nucleotide sequence ID" value="NZ_JADLQN010000001.1"/>
</dbReference>
<dbReference type="InterPro" id="IPR005225">
    <property type="entry name" value="Small_GTP-bd"/>
</dbReference>
<evidence type="ECO:0000256" key="3">
    <source>
        <dbReference type="ARBA" id="ARBA00020675"/>
    </source>
</evidence>
<evidence type="ECO:0000256" key="9">
    <source>
        <dbReference type="ARBA" id="ARBA00025162"/>
    </source>
</evidence>
<feature type="compositionally biased region" description="Pro residues" evidence="12">
    <location>
        <begin position="148"/>
        <end position="161"/>
    </location>
</feature>
<evidence type="ECO:0000256" key="2">
    <source>
        <dbReference type="ARBA" id="ARBA00007733"/>
    </source>
</evidence>
<dbReference type="PANTHER" id="PTHR43381">
    <property type="entry name" value="TRANSLATION INITIATION FACTOR IF-2-RELATED"/>
    <property type="match status" value="1"/>
</dbReference>
<dbReference type="PANTHER" id="PTHR43381:SF5">
    <property type="entry name" value="TR-TYPE G DOMAIN-CONTAINING PROTEIN"/>
    <property type="match status" value="1"/>
</dbReference>
<protein>
    <recommendedName>
        <fullName evidence="3 10">Translation initiation factor IF-2</fullName>
    </recommendedName>
</protein>
<dbReference type="GO" id="GO:0003743">
    <property type="term" value="F:translation initiation factor activity"/>
    <property type="evidence" value="ECO:0007669"/>
    <property type="project" value="UniProtKB-KW"/>
</dbReference>
<feature type="compositionally biased region" description="Basic residues" evidence="12">
    <location>
        <begin position="383"/>
        <end position="392"/>
    </location>
</feature>
<dbReference type="InterPro" id="IPR000178">
    <property type="entry name" value="TF_IF2_bacterial-like"/>
</dbReference>
<comment type="caution">
    <text evidence="14">The sequence shown here is derived from an EMBL/GenBank/DDBJ whole genome shotgun (WGS) entry which is preliminary data.</text>
</comment>
<dbReference type="NCBIfam" id="TIGR00487">
    <property type="entry name" value="IF-2"/>
    <property type="match status" value="1"/>
</dbReference>
<dbReference type="InterPro" id="IPR009000">
    <property type="entry name" value="Transl_B-barrel_sf"/>
</dbReference>
<comment type="caution">
    <text evidence="10">Lacks conserved residue(s) required for the propagation of feature annotation.</text>
</comment>
<keyword evidence="6 10" id="KW-0547">Nucleotide-binding</keyword>
<dbReference type="PRINTS" id="PR00315">
    <property type="entry name" value="ELONGATNFCT"/>
</dbReference>
<dbReference type="Gene3D" id="1.10.10.2480">
    <property type="match status" value="1"/>
</dbReference>
<evidence type="ECO:0000313" key="14">
    <source>
        <dbReference type="EMBL" id="MBF6354638.1"/>
    </source>
</evidence>
<dbReference type="SUPFAM" id="SSF52540">
    <property type="entry name" value="P-loop containing nucleoside triphosphate hydrolases"/>
    <property type="match status" value="1"/>
</dbReference>
<feature type="compositionally biased region" description="Pro residues" evidence="12">
    <location>
        <begin position="119"/>
        <end position="133"/>
    </location>
</feature>
<feature type="compositionally biased region" description="Pro residues" evidence="12">
    <location>
        <begin position="275"/>
        <end position="292"/>
    </location>
</feature>
<evidence type="ECO:0000256" key="10">
    <source>
        <dbReference type="HAMAP-Rule" id="MF_00100"/>
    </source>
</evidence>
<dbReference type="InterPro" id="IPR023115">
    <property type="entry name" value="TIF_IF2_dom3"/>
</dbReference>
<dbReference type="Gene3D" id="2.40.30.10">
    <property type="entry name" value="Translation factors"/>
    <property type="match status" value="2"/>
</dbReference>
<dbReference type="InterPro" id="IPR027417">
    <property type="entry name" value="P-loop_NTPase"/>
</dbReference>
<keyword evidence="7 10" id="KW-0648">Protein biosynthesis</keyword>
<dbReference type="Pfam" id="PF00009">
    <property type="entry name" value="GTP_EFTU"/>
    <property type="match status" value="1"/>
</dbReference>
<dbReference type="HAMAP" id="MF_00100_B">
    <property type="entry name" value="IF_2_B"/>
    <property type="match status" value="1"/>
</dbReference>
<dbReference type="SUPFAM" id="SSF50447">
    <property type="entry name" value="Translation proteins"/>
    <property type="match status" value="2"/>
</dbReference>
<feature type="binding site" evidence="10">
    <location>
        <begin position="617"/>
        <end position="620"/>
    </location>
    <ligand>
        <name>GTP</name>
        <dbReference type="ChEBI" id="CHEBI:37565"/>
    </ligand>
</feature>
<comment type="similarity">
    <text evidence="2 10 11">Belongs to the TRAFAC class translation factor GTPase superfamily. Classic translation factor GTPase family. IF-2 subfamily.</text>
</comment>
<dbReference type="CDD" id="cd03692">
    <property type="entry name" value="mtIF2_IVc"/>
    <property type="match status" value="1"/>
</dbReference>
<feature type="region of interest" description="Disordered" evidence="12">
    <location>
        <begin position="31"/>
        <end position="409"/>
    </location>
</feature>
<dbReference type="NCBIfam" id="TIGR00231">
    <property type="entry name" value="small_GTP"/>
    <property type="match status" value="1"/>
</dbReference>
<feature type="compositionally biased region" description="Low complexity" evidence="12">
    <location>
        <begin position="64"/>
        <end position="75"/>
    </location>
</feature>
<feature type="compositionally biased region" description="Low complexity" evidence="12">
    <location>
        <begin position="293"/>
        <end position="303"/>
    </location>
</feature>
<dbReference type="InterPro" id="IPR004161">
    <property type="entry name" value="EFTu-like_2"/>
</dbReference>
<dbReference type="InterPro" id="IPR053905">
    <property type="entry name" value="EF-G-like_DII"/>
</dbReference>
<dbReference type="Gene3D" id="3.40.50.10050">
    <property type="entry name" value="Translation initiation factor IF- 2, domain 3"/>
    <property type="match status" value="1"/>
</dbReference>
<feature type="compositionally biased region" description="Pro residues" evidence="12">
    <location>
        <begin position="76"/>
        <end position="91"/>
    </location>
</feature>
<dbReference type="Gene3D" id="3.40.50.300">
    <property type="entry name" value="P-loop containing nucleotide triphosphate hydrolases"/>
    <property type="match status" value="1"/>
</dbReference>
<keyword evidence="8 10" id="KW-0342">GTP-binding</keyword>
<feature type="compositionally biased region" description="Low complexity" evidence="12">
    <location>
        <begin position="162"/>
        <end position="197"/>
    </location>
</feature>
<comment type="subcellular location">
    <subcellularLocation>
        <location evidence="1 10">Cytoplasm</location>
    </subcellularLocation>
</comment>
<feature type="compositionally biased region" description="Pro residues" evidence="12">
    <location>
        <begin position="199"/>
        <end position="209"/>
    </location>
</feature>
<dbReference type="CDD" id="cd03702">
    <property type="entry name" value="IF2_mtIF2_II"/>
    <property type="match status" value="1"/>
</dbReference>
<keyword evidence="4 10" id="KW-0963">Cytoplasm</keyword>
<evidence type="ECO:0000256" key="11">
    <source>
        <dbReference type="RuleBase" id="RU000644"/>
    </source>
</evidence>
<evidence type="ECO:0000256" key="1">
    <source>
        <dbReference type="ARBA" id="ARBA00004496"/>
    </source>
</evidence>
<dbReference type="Pfam" id="PF03144">
    <property type="entry name" value="GTP_EFTU_D2"/>
    <property type="match status" value="1"/>
</dbReference>
<evidence type="ECO:0000256" key="5">
    <source>
        <dbReference type="ARBA" id="ARBA00022540"/>
    </source>
</evidence>
<feature type="compositionally biased region" description="Gly residues" evidence="12">
    <location>
        <begin position="349"/>
        <end position="379"/>
    </location>
</feature>
<dbReference type="InterPro" id="IPR000795">
    <property type="entry name" value="T_Tr_GTP-bd_dom"/>
</dbReference>
<keyword evidence="5 10" id="KW-0396">Initiation factor</keyword>
<evidence type="ECO:0000313" key="15">
    <source>
        <dbReference type="Proteomes" id="UP000707731"/>
    </source>
</evidence>
<accession>A0ABS0D832</accession>
<evidence type="ECO:0000259" key="13">
    <source>
        <dbReference type="PROSITE" id="PS51722"/>
    </source>
</evidence>
<reference evidence="14 15" key="1">
    <citation type="submission" date="2020-10" db="EMBL/GenBank/DDBJ databases">
        <title>Identification of Nocardia species via Next-generation sequencing and recognition of intraspecies genetic diversity.</title>
        <authorList>
            <person name="Li P."/>
            <person name="Li P."/>
            <person name="Lu B."/>
        </authorList>
    </citation>
    <scope>NUCLEOTIDE SEQUENCE [LARGE SCALE GENOMIC DNA]</scope>
    <source>
        <strain evidence="14 15">BJ06-0143</strain>
    </source>
</reference>
<name>A0ABS0D832_9NOCA</name>
<comment type="function">
    <text evidence="9 10 11">One of the essential components for the initiation of protein synthesis. Protects formylmethionyl-tRNA from spontaneous hydrolysis and promotes its binding to the 30S ribosomal subunits. Also involved in the hydrolysis of GTP during the formation of the 70S ribosomal complex.</text>
</comment>
<organism evidence="14 15">
    <name type="scientific">Nocardia higoensis</name>
    <dbReference type="NCBI Taxonomy" id="228599"/>
    <lineage>
        <taxon>Bacteria</taxon>
        <taxon>Bacillati</taxon>
        <taxon>Actinomycetota</taxon>
        <taxon>Actinomycetes</taxon>
        <taxon>Mycobacteriales</taxon>
        <taxon>Nocardiaceae</taxon>
        <taxon>Nocardia</taxon>
    </lineage>
</organism>
<evidence type="ECO:0000256" key="8">
    <source>
        <dbReference type="ARBA" id="ARBA00023134"/>
    </source>
</evidence>
<proteinExistence type="inferred from homology"/>
<gene>
    <name evidence="10 14" type="primary">infB</name>
    <name evidence="14" type="ORF">IU449_08800</name>
</gene>
<dbReference type="SUPFAM" id="SSF52156">
    <property type="entry name" value="Initiation factor IF2/eIF5b, domain 3"/>
    <property type="match status" value="1"/>
</dbReference>
<keyword evidence="15" id="KW-1185">Reference proteome</keyword>
<evidence type="ECO:0000256" key="4">
    <source>
        <dbReference type="ARBA" id="ARBA00022490"/>
    </source>
</evidence>
<feature type="domain" description="Tr-type G" evidence="13">
    <location>
        <begin position="504"/>
        <end position="675"/>
    </location>
</feature>
<dbReference type="Pfam" id="PF22042">
    <property type="entry name" value="EF-G_D2"/>
    <property type="match status" value="1"/>
</dbReference>
<evidence type="ECO:0000256" key="6">
    <source>
        <dbReference type="ARBA" id="ARBA00022741"/>
    </source>
</evidence>
<feature type="binding site" evidence="10">
    <location>
        <begin position="563"/>
        <end position="567"/>
    </location>
    <ligand>
        <name>GTP</name>
        <dbReference type="ChEBI" id="CHEBI:37565"/>
    </ligand>
</feature>